<sequence>MAALHCSTRQVASSSTPTHTHARLPPNPPAAAAAAAHRSRRVHDSECPAQLAVEVVEPVQVKPRMIIKGMLGRYERWNPVHPTVGTFWGIGLGLGCGVGWGPGFGPEVIGYVGAGCGVGFSVGVTLAGVGVGLPQHGLIRNQYHSGFASNIPFESARFYTLTIIRGLVWDAISYASQVAAVRKESRQRLLNFHENPQISGGVNLPKLGKDVSSSIQSTMEWQEQRKTVSKLIKLQGLTTGALLNE</sequence>
<organism evidence="2">
    <name type="scientific">Oryza punctata</name>
    <name type="common">Red rice</name>
    <dbReference type="NCBI Taxonomy" id="4537"/>
    <lineage>
        <taxon>Eukaryota</taxon>
        <taxon>Viridiplantae</taxon>
        <taxon>Streptophyta</taxon>
        <taxon>Embryophyta</taxon>
        <taxon>Tracheophyta</taxon>
        <taxon>Spermatophyta</taxon>
        <taxon>Magnoliopsida</taxon>
        <taxon>Liliopsida</taxon>
        <taxon>Poales</taxon>
        <taxon>Poaceae</taxon>
        <taxon>BOP clade</taxon>
        <taxon>Oryzoideae</taxon>
        <taxon>Oryzeae</taxon>
        <taxon>Oryzinae</taxon>
        <taxon>Oryza</taxon>
    </lineage>
</organism>
<dbReference type="OMA" id="HDSECPA"/>
<dbReference type="Proteomes" id="UP000026962">
    <property type="component" value="Chromosome 7"/>
</dbReference>
<feature type="region of interest" description="Disordered" evidence="1">
    <location>
        <begin position="1"/>
        <end position="30"/>
    </location>
</feature>
<dbReference type="PANTHER" id="PTHR36778">
    <property type="entry name" value="CADMIUM-INDUCED PROTEIN AS8"/>
    <property type="match status" value="1"/>
</dbReference>
<dbReference type="PANTHER" id="PTHR36778:SF1">
    <property type="entry name" value="CADMIUM-INDUCED PROTEIN AS8"/>
    <property type="match status" value="1"/>
</dbReference>
<dbReference type="STRING" id="4537.A0A0E0LH34"/>
<feature type="compositionally biased region" description="Polar residues" evidence="1">
    <location>
        <begin position="7"/>
        <end position="19"/>
    </location>
</feature>
<dbReference type="eggNOG" id="ENOG502S2MU">
    <property type="taxonomic scope" value="Eukaryota"/>
</dbReference>
<reference evidence="2" key="2">
    <citation type="submission" date="2018-05" db="EMBL/GenBank/DDBJ databases">
        <title>OpunRS2 (Oryza punctata Reference Sequence Version 2).</title>
        <authorList>
            <person name="Zhang J."/>
            <person name="Kudrna D."/>
            <person name="Lee S."/>
            <person name="Talag J."/>
            <person name="Welchert J."/>
            <person name="Wing R.A."/>
        </authorList>
    </citation>
    <scope>NUCLEOTIDE SEQUENCE [LARGE SCALE GENOMIC DNA]</scope>
</reference>
<evidence type="ECO:0000313" key="2">
    <source>
        <dbReference type="EnsemblPlants" id="OPUNC07G02810.1"/>
    </source>
</evidence>
<dbReference type="AlphaFoldDB" id="A0A0E0LH34"/>
<keyword evidence="3" id="KW-1185">Reference proteome</keyword>
<name>A0A0E0LH34_ORYPU</name>
<dbReference type="InterPro" id="IPR037735">
    <property type="entry name" value="AS8-like"/>
</dbReference>
<accession>A0A0E0LH34</accession>
<protein>
    <recommendedName>
        <fullName evidence="4">Cadmium-induced protein AS8</fullName>
    </recommendedName>
</protein>
<evidence type="ECO:0000313" key="3">
    <source>
        <dbReference type="Proteomes" id="UP000026962"/>
    </source>
</evidence>
<evidence type="ECO:0000256" key="1">
    <source>
        <dbReference type="SAM" id="MobiDB-lite"/>
    </source>
</evidence>
<reference evidence="2" key="1">
    <citation type="submission" date="2015-04" db="UniProtKB">
        <authorList>
            <consortium name="EnsemblPlants"/>
        </authorList>
    </citation>
    <scope>IDENTIFICATION</scope>
</reference>
<dbReference type="HOGENOM" id="CLU_086805_0_0_1"/>
<dbReference type="EnsemblPlants" id="OPUNC07G02810.1">
    <property type="protein sequence ID" value="OPUNC07G02810.1"/>
    <property type="gene ID" value="OPUNC07G02810"/>
</dbReference>
<evidence type="ECO:0008006" key="4">
    <source>
        <dbReference type="Google" id="ProtNLM"/>
    </source>
</evidence>
<dbReference type="Gramene" id="OPUNC07G02810.1">
    <property type="protein sequence ID" value="OPUNC07G02810.1"/>
    <property type="gene ID" value="OPUNC07G02810"/>
</dbReference>
<proteinExistence type="predicted"/>